<keyword evidence="3" id="KW-1185">Reference proteome</keyword>
<organism evidence="2 3">
    <name type="scientific">Opisthorchis viverrini</name>
    <name type="common">Southeast Asian liver fluke</name>
    <dbReference type="NCBI Taxonomy" id="6198"/>
    <lineage>
        <taxon>Eukaryota</taxon>
        <taxon>Metazoa</taxon>
        <taxon>Spiralia</taxon>
        <taxon>Lophotrochozoa</taxon>
        <taxon>Platyhelminthes</taxon>
        <taxon>Trematoda</taxon>
        <taxon>Digenea</taxon>
        <taxon>Opisthorchiida</taxon>
        <taxon>Opisthorchiata</taxon>
        <taxon>Opisthorchiidae</taxon>
        <taxon>Opisthorchis</taxon>
    </lineage>
</organism>
<sequence>MHIQQHHIGPMSGTLSKVDDLEATNSPSGSLADVHTRPRQRFRRLRPNTGSCRNVETTTVPKRQYEPHCRVCPALDRQNEATPNDSLSFRKIRKRTRFSQNGSLNFQNGGRCSQAHLVQLQCRTTRVEENRLGCAYRAIDAHGNIRRHSTH</sequence>
<accession>A0A074ZSV9</accession>
<reference evidence="2 3" key="1">
    <citation type="submission" date="2013-11" db="EMBL/GenBank/DDBJ databases">
        <title>Opisthorchis viverrini - life in the bile duct.</title>
        <authorList>
            <person name="Young N.D."/>
            <person name="Nagarajan N."/>
            <person name="Lin S.J."/>
            <person name="Korhonen P.K."/>
            <person name="Jex A.R."/>
            <person name="Hall R.S."/>
            <person name="Safavi-Hemami H."/>
            <person name="Kaewkong W."/>
            <person name="Bertrand D."/>
            <person name="Gao S."/>
            <person name="Seet Q."/>
            <person name="Wongkham S."/>
            <person name="Teh B.T."/>
            <person name="Wongkham C."/>
            <person name="Intapan P.M."/>
            <person name="Maleewong W."/>
            <person name="Yang X."/>
            <person name="Hu M."/>
            <person name="Wang Z."/>
            <person name="Hofmann A."/>
            <person name="Sternberg P.W."/>
            <person name="Tan P."/>
            <person name="Wang J."/>
            <person name="Gasser R.B."/>
        </authorList>
    </citation>
    <scope>NUCLEOTIDE SEQUENCE [LARGE SCALE GENOMIC DNA]</scope>
</reference>
<dbReference type="RefSeq" id="XP_009165790.1">
    <property type="nucleotide sequence ID" value="XM_009167526.1"/>
</dbReference>
<gene>
    <name evidence="2" type="ORF">T265_03121</name>
</gene>
<protein>
    <submittedName>
        <fullName evidence="2">Uncharacterized protein</fullName>
    </submittedName>
</protein>
<proteinExistence type="predicted"/>
<feature type="compositionally biased region" description="Basic residues" evidence="1">
    <location>
        <begin position="37"/>
        <end position="46"/>
    </location>
</feature>
<dbReference type="KEGG" id="ovi:T265_03121"/>
<dbReference type="EMBL" id="KL596660">
    <property type="protein sequence ID" value="KER30513.1"/>
    <property type="molecule type" value="Genomic_DNA"/>
</dbReference>
<evidence type="ECO:0000256" key="1">
    <source>
        <dbReference type="SAM" id="MobiDB-lite"/>
    </source>
</evidence>
<name>A0A074ZSV9_OPIVI</name>
<feature type="region of interest" description="Disordered" evidence="1">
    <location>
        <begin position="1"/>
        <end position="50"/>
    </location>
</feature>
<dbReference type="AlphaFoldDB" id="A0A074ZSV9"/>
<dbReference type="CTD" id="20317308"/>
<dbReference type="Proteomes" id="UP000054324">
    <property type="component" value="Unassembled WGS sequence"/>
</dbReference>
<dbReference type="GeneID" id="20317308"/>
<evidence type="ECO:0000313" key="2">
    <source>
        <dbReference type="EMBL" id="KER30513.1"/>
    </source>
</evidence>
<evidence type="ECO:0000313" key="3">
    <source>
        <dbReference type="Proteomes" id="UP000054324"/>
    </source>
</evidence>